<evidence type="ECO:0000256" key="5">
    <source>
        <dbReference type="ARBA" id="ARBA00023242"/>
    </source>
</evidence>
<evidence type="ECO:0000256" key="4">
    <source>
        <dbReference type="ARBA" id="ARBA00022833"/>
    </source>
</evidence>
<evidence type="ECO:0000256" key="1">
    <source>
        <dbReference type="ARBA" id="ARBA00004123"/>
    </source>
</evidence>
<keyword evidence="5" id="KW-0539">Nucleus</keyword>
<feature type="compositionally biased region" description="Polar residues" evidence="6">
    <location>
        <begin position="85"/>
        <end position="94"/>
    </location>
</feature>
<keyword evidence="4" id="KW-0862">Zinc</keyword>
<evidence type="ECO:0000256" key="2">
    <source>
        <dbReference type="ARBA" id="ARBA00022723"/>
    </source>
</evidence>
<dbReference type="EMBL" id="JAHWGI010001108">
    <property type="protein sequence ID" value="KAK3922710.1"/>
    <property type="molecule type" value="Genomic_DNA"/>
</dbReference>
<protein>
    <submittedName>
        <fullName evidence="7">Zinc finger BED domain-containing protein 4</fullName>
    </submittedName>
</protein>
<reference evidence="7" key="1">
    <citation type="submission" date="2021-07" db="EMBL/GenBank/DDBJ databases">
        <authorList>
            <person name="Catto M.A."/>
            <person name="Jacobson A."/>
            <person name="Kennedy G."/>
            <person name="Labadie P."/>
            <person name="Hunt B.G."/>
            <person name="Srinivasan R."/>
        </authorList>
    </citation>
    <scope>NUCLEOTIDE SEQUENCE</scope>
    <source>
        <strain evidence="7">PL_HMW_Pooled</strain>
        <tissue evidence="7">Head</tissue>
    </source>
</reference>
<comment type="subcellular location">
    <subcellularLocation>
        <location evidence="1">Nucleus</location>
    </subcellularLocation>
</comment>
<feature type="compositionally biased region" description="Low complexity" evidence="6">
    <location>
        <begin position="23"/>
        <end position="37"/>
    </location>
</feature>
<dbReference type="InterPro" id="IPR012337">
    <property type="entry name" value="RNaseH-like_sf"/>
</dbReference>
<dbReference type="Proteomes" id="UP001219518">
    <property type="component" value="Unassembled WGS sequence"/>
</dbReference>
<evidence type="ECO:0000256" key="6">
    <source>
        <dbReference type="SAM" id="MobiDB-lite"/>
    </source>
</evidence>
<organism evidence="7 8">
    <name type="scientific">Frankliniella fusca</name>
    <dbReference type="NCBI Taxonomy" id="407009"/>
    <lineage>
        <taxon>Eukaryota</taxon>
        <taxon>Metazoa</taxon>
        <taxon>Ecdysozoa</taxon>
        <taxon>Arthropoda</taxon>
        <taxon>Hexapoda</taxon>
        <taxon>Insecta</taxon>
        <taxon>Pterygota</taxon>
        <taxon>Neoptera</taxon>
        <taxon>Paraneoptera</taxon>
        <taxon>Thysanoptera</taxon>
        <taxon>Terebrantia</taxon>
        <taxon>Thripoidea</taxon>
        <taxon>Thripidae</taxon>
        <taxon>Frankliniella</taxon>
    </lineage>
</organism>
<dbReference type="InterPro" id="IPR052035">
    <property type="entry name" value="ZnF_BED_domain_contain"/>
</dbReference>
<evidence type="ECO:0000313" key="7">
    <source>
        <dbReference type="EMBL" id="KAK3922710.1"/>
    </source>
</evidence>
<feature type="compositionally biased region" description="Acidic residues" evidence="6">
    <location>
        <begin position="43"/>
        <end position="52"/>
    </location>
</feature>
<gene>
    <name evidence="7" type="ORF">KUF71_000112</name>
</gene>
<accession>A0AAE1HLE4</accession>
<reference evidence="7" key="2">
    <citation type="journal article" date="2023" name="BMC Genomics">
        <title>Pest status, molecular evolution, and epigenetic factors derived from the genome assembly of Frankliniella fusca, a thysanopteran phytovirus vector.</title>
        <authorList>
            <person name="Catto M.A."/>
            <person name="Labadie P.E."/>
            <person name="Jacobson A.L."/>
            <person name="Kennedy G.G."/>
            <person name="Srinivasan R."/>
            <person name="Hunt B.G."/>
        </authorList>
    </citation>
    <scope>NUCLEOTIDE SEQUENCE</scope>
    <source>
        <strain evidence="7">PL_HMW_Pooled</strain>
    </source>
</reference>
<proteinExistence type="predicted"/>
<dbReference type="SUPFAM" id="SSF53098">
    <property type="entry name" value="Ribonuclease H-like"/>
    <property type="match status" value="1"/>
</dbReference>
<comment type="caution">
    <text evidence="7">The sequence shown here is derived from an EMBL/GenBank/DDBJ whole genome shotgun (WGS) entry which is preliminary data.</text>
</comment>
<keyword evidence="3" id="KW-0863">Zinc-finger</keyword>
<evidence type="ECO:0000313" key="8">
    <source>
        <dbReference type="Proteomes" id="UP001219518"/>
    </source>
</evidence>
<name>A0AAE1HLE4_9NEOP</name>
<keyword evidence="8" id="KW-1185">Reference proteome</keyword>
<keyword evidence="2" id="KW-0479">Metal-binding</keyword>
<sequence>MWNHLESRHDIVNPNSKRKNGGARSQAQRSRSLSSSSAHEEQLETEAEDDPGEGNSLLPALSGLLKRRSFGGESREEATRPKQMTLESSFSRVSSFKEGGDRDAQQRDAPLYLMMKENLPLSFSQSEGFRHYNSKCTPLWSPPSRQTMTRLMETKYATAAELVKSALSELPSVCLTADTWTDSHTTKSYLGTTVHFLLGDTMESACIGVLKLEERHTGQYLADKILETCENWGILRENVSMVVVDNAENIKLAVKTAFGEQKLLNCFDHTLNLIPKYALGYKSDRDTTAYVDGVPQLVKKMKEIVAFSHMSCNFANELARIQKEQFHRTEGTVLRLLQDVRTRWGSTFKMIERFLELSDVVYQAAAKFPEVSMLTAAELGTLRVIMTVLQPFHEATTEMGAEHYTTSSKAIPTVYLIAKTIEKCNAPPCISRRFKDFCISEINRRFGGMEFNAPLAISTMLDPRFIKAYFQSPRAVAEAMSSIEMQLVREMRVGSAAVSQPAKTSIPIKSSVVTPYRGGSHNILPSRPLGMDMDLMFERSATSSNRIVT</sequence>
<dbReference type="PANTHER" id="PTHR46481:SF10">
    <property type="entry name" value="ZINC FINGER BED DOMAIN-CONTAINING PROTEIN 39"/>
    <property type="match status" value="1"/>
</dbReference>
<feature type="compositionally biased region" description="Basic and acidic residues" evidence="6">
    <location>
        <begin position="1"/>
        <end position="11"/>
    </location>
</feature>
<dbReference type="GO" id="GO:0005634">
    <property type="term" value="C:nucleus"/>
    <property type="evidence" value="ECO:0007669"/>
    <property type="project" value="UniProtKB-SubCell"/>
</dbReference>
<dbReference type="GO" id="GO:0008270">
    <property type="term" value="F:zinc ion binding"/>
    <property type="evidence" value="ECO:0007669"/>
    <property type="project" value="UniProtKB-KW"/>
</dbReference>
<dbReference type="PANTHER" id="PTHR46481">
    <property type="entry name" value="ZINC FINGER BED DOMAIN-CONTAINING PROTEIN 4"/>
    <property type="match status" value="1"/>
</dbReference>
<feature type="region of interest" description="Disordered" evidence="6">
    <location>
        <begin position="1"/>
        <end position="104"/>
    </location>
</feature>
<evidence type="ECO:0000256" key="3">
    <source>
        <dbReference type="ARBA" id="ARBA00022771"/>
    </source>
</evidence>
<dbReference type="AlphaFoldDB" id="A0AAE1HLE4"/>